<dbReference type="GO" id="GO:0003735">
    <property type="term" value="F:structural constituent of ribosome"/>
    <property type="evidence" value="ECO:0007669"/>
    <property type="project" value="InterPro"/>
</dbReference>
<evidence type="ECO:0000259" key="7">
    <source>
        <dbReference type="PROSITE" id="PS00651"/>
    </source>
</evidence>
<keyword evidence="2" id="KW-0699">rRNA-binding</keyword>
<evidence type="ECO:0000313" key="8">
    <source>
        <dbReference type="EMBL" id="SVC16468.1"/>
    </source>
</evidence>
<feature type="region of interest" description="Disordered" evidence="6">
    <location>
        <begin position="145"/>
        <end position="164"/>
    </location>
</feature>
<accession>A0A382JX45</accession>
<dbReference type="InterPro" id="IPR020070">
    <property type="entry name" value="Ribosomal_bL9_N"/>
</dbReference>
<dbReference type="AlphaFoldDB" id="A0A382JX45"/>
<gene>
    <name evidence="8" type="ORF">METZ01_LOCUS269322</name>
</gene>
<dbReference type="GO" id="GO:0005840">
    <property type="term" value="C:ribosome"/>
    <property type="evidence" value="ECO:0007669"/>
    <property type="project" value="UniProtKB-KW"/>
</dbReference>
<reference evidence="8" key="1">
    <citation type="submission" date="2018-05" db="EMBL/GenBank/DDBJ databases">
        <authorList>
            <person name="Lanie J.A."/>
            <person name="Ng W.-L."/>
            <person name="Kazmierczak K.M."/>
            <person name="Andrzejewski T.M."/>
            <person name="Davidsen T.M."/>
            <person name="Wayne K.J."/>
            <person name="Tettelin H."/>
            <person name="Glass J.I."/>
            <person name="Rusch D."/>
            <person name="Podicherti R."/>
            <person name="Tsui H.-C.T."/>
            <person name="Winkler M.E."/>
        </authorList>
    </citation>
    <scope>NUCLEOTIDE SEQUENCE</scope>
</reference>
<proteinExistence type="inferred from homology"/>
<dbReference type="GO" id="GO:0019843">
    <property type="term" value="F:rRNA binding"/>
    <property type="evidence" value="ECO:0007669"/>
    <property type="project" value="UniProtKB-KW"/>
</dbReference>
<dbReference type="InterPro" id="IPR036935">
    <property type="entry name" value="Ribosomal_bL9_N_sf"/>
</dbReference>
<evidence type="ECO:0000256" key="2">
    <source>
        <dbReference type="ARBA" id="ARBA00022730"/>
    </source>
</evidence>
<dbReference type="Pfam" id="PF01281">
    <property type="entry name" value="Ribosomal_L9_N"/>
    <property type="match status" value="1"/>
</dbReference>
<organism evidence="8">
    <name type="scientific">marine metagenome</name>
    <dbReference type="NCBI Taxonomy" id="408172"/>
    <lineage>
        <taxon>unclassified sequences</taxon>
        <taxon>metagenomes</taxon>
        <taxon>ecological metagenomes</taxon>
    </lineage>
</organism>
<feature type="compositionally biased region" description="Basic and acidic residues" evidence="6">
    <location>
        <begin position="149"/>
        <end position="164"/>
    </location>
</feature>
<evidence type="ECO:0000256" key="5">
    <source>
        <dbReference type="ARBA" id="ARBA00023274"/>
    </source>
</evidence>
<keyword evidence="4" id="KW-0689">Ribosomal protein</keyword>
<sequence>MKLLLKEDVYGLGSCGDEVEVKNGYGKNFLIPKGHAIAATPKNLKQFNHQKSIVQGRLKKIKVDAEAQALEIGKVICTFKKRTGDNGKIFGAVTTQEISESLRSHGIELDRRKLQLKEPIKSLGDFEVPVKLHPEITIAVKVTVTQEEVESKGSPKPPKEETPS</sequence>
<dbReference type="GO" id="GO:1990904">
    <property type="term" value="C:ribonucleoprotein complex"/>
    <property type="evidence" value="ECO:0007669"/>
    <property type="project" value="UniProtKB-KW"/>
</dbReference>
<keyword evidence="3" id="KW-0694">RNA-binding</keyword>
<evidence type="ECO:0000256" key="3">
    <source>
        <dbReference type="ARBA" id="ARBA00022884"/>
    </source>
</evidence>
<name>A0A382JX45_9ZZZZ</name>
<dbReference type="Pfam" id="PF03948">
    <property type="entry name" value="Ribosomal_L9_C"/>
    <property type="match status" value="1"/>
</dbReference>
<dbReference type="PANTHER" id="PTHR21368">
    <property type="entry name" value="50S RIBOSOMAL PROTEIN L9"/>
    <property type="match status" value="1"/>
</dbReference>
<protein>
    <recommendedName>
        <fullName evidence="7">Ribosomal protein L9 domain-containing protein</fullName>
    </recommendedName>
</protein>
<dbReference type="HAMAP" id="MF_00503">
    <property type="entry name" value="Ribosomal_bL9"/>
    <property type="match status" value="1"/>
</dbReference>
<dbReference type="InterPro" id="IPR020069">
    <property type="entry name" value="Ribosomal_bL9_C"/>
</dbReference>
<dbReference type="GO" id="GO:0006412">
    <property type="term" value="P:translation"/>
    <property type="evidence" value="ECO:0007669"/>
    <property type="project" value="InterPro"/>
</dbReference>
<dbReference type="InterPro" id="IPR020594">
    <property type="entry name" value="Ribosomal_bL9_bac/chp"/>
</dbReference>
<dbReference type="PROSITE" id="PS00651">
    <property type="entry name" value="RIBOSOMAL_L9"/>
    <property type="match status" value="1"/>
</dbReference>
<dbReference type="Gene3D" id="3.10.430.100">
    <property type="entry name" value="Ribosomal protein L9, C-terminal domain"/>
    <property type="match status" value="1"/>
</dbReference>
<dbReference type="SUPFAM" id="SSF55658">
    <property type="entry name" value="L9 N-domain-like"/>
    <property type="match status" value="1"/>
</dbReference>
<dbReference type="NCBIfam" id="TIGR00158">
    <property type="entry name" value="L9"/>
    <property type="match status" value="1"/>
</dbReference>
<dbReference type="InterPro" id="IPR000244">
    <property type="entry name" value="Ribosomal_bL9"/>
</dbReference>
<comment type="similarity">
    <text evidence="1">Belongs to the bacterial ribosomal protein bL9 family.</text>
</comment>
<dbReference type="EMBL" id="UINC01076883">
    <property type="protein sequence ID" value="SVC16468.1"/>
    <property type="molecule type" value="Genomic_DNA"/>
</dbReference>
<dbReference type="SUPFAM" id="SSF55653">
    <property type="entry name" value="Ribosomal protein L9 C-domain"/>
    <property type="match status" value="1"/>
</dbReference>
<evidence type="ECO:0000256" key="1">
    <source>
        <dbReference type="ARBA" id="ARBA00010605"/>
    </source>
</evidence>
<dbReference type="Gene3D" id="3.40.5.10">
    <property type="entry name" value="Ribosomal protein L9, N-terminal domain"/>
    <property type="match status" value="1"/>
</dbReference>
<dbReference type="InterPro" id="IPR036791">
    <property type="entry name" value="Ribosomal_bL9_C_sf"/>
</dbReference>
<evidence type="ECO:0000256" key="4">
    <source>
        <dbReference type="ARBA" id="ARBA00022980"/>
    </source>
</evidence>
<keyword evidence="5" id="KW-0687">Ribonucleoprotein</keyword>
<dbReference type="InterPro" id="IPR009027">
    <property type="entry name" value="Ribosomal_bL9/RNase_H1_N"/>
</dbReference>
<feature type="domain" description="Ribosomal protein L9" evidence="7">
    <location>
        <begin position="13"/>
        <end position="40"/>
    </location>
</feature>
<evidence type="ECO:0000256" key="6">
    <source>
        <dbReference type="SAM" id="MobiDB-lite"/>
    </source>
</evidence>